<dbReference type="AlphaFoldDB" id="S7WA71"/>
<accession>S7WA71</accession>
<sequence>MVIIGILTCFGQAKMNMLSDGEYKITMAREENRGIFINEFENKVRVGMVPITKREGDGDIALIKNTFNEDFHIMLRDKYVCKKGNDPILSICDNPQDGANNSQWSSVEVPGGTILMTSGFCLKKGRKDGRFTSKIYFLDLLEECDETNSDYHWNMNLIKATDVASNRLREFLKTFDNNLNEGVPGYSSYRRVVTRSYS</sequence>
<reference evidence="2" key="1">
    <citation type="journal article" date="2013" name="PLoS Genet.">
        <title>The genome of Spraguea lophii and the basis of host-microsporidian interactions.</title>
        <authorList>
            <person name="Campbell S.E."/>
            <person name="Williams T.A."/>
            <person name="Yousuf A."/>
            <person name="Soanes D.M."/>
            <person name="Paszkiewicz K.H."/>
            <person name="Williams B.A.P."/>
        </authorList>
    </citation>
    <scope>NUCLEOTIDE SEQUENCE [LARGE SCALE GENOMIC DNA]</scope>
    <source>
        <strain evidence="2">42_110</strain>
    </source>
</reference>
<keyword evidence="2" id="KW-1185">Reference proteome</keyword>
<dbReference type="InParanoid" id="S7WA71"/>
<comment type="caution">
    <text evidence="1">The sequence shown here is derived from an EMBL/GenBank/DDBJ whole genome shotgun (WGS) entry which is preliminary data.</text>
</comment>
<dbReference type="EMBL" id="ATCN01000090">
    <property type="protein sequence ID" value="EPR79840.1"/>
    <property type="molecule type" value="Genomic_DNA"/>
</dbReference>
<proteinExistence type="predicted"/>
<dbReference type="OrthoDB" id="2201248at2759"/>
<dbReference type="VEuPathDB" id="MicrosporidiaDB:SLOPH_536"/>
<name>S7WA71_SPRLO</name>
<gene>
    <name evidence="1" type="ORF">SLOPH_536</name>
</gene>
<organism evidence="1 2">
    <name type="scientific">Spraguea lophii (strain 42_110)</name>
    <name type="common">Microsporidian parasite</name>
    <dbReference type="NCBI Taxonomy" id="1358809"/>
    <lineage>
        <taxon>Eukaryota</taxon>
        <taxon>Fungi</taxon>
        <taxon>Fungi incertae sedis</taxon>
        <taxon>Microsporidia</taxon>
        <taxon>Spragueidae</taxon>
        <taxon>Spraguea</taxon>
    </lineage>
</organism>
<evidence type="ECO:0000313" key="1">
    <source>
        <dbReference type="EMBL" id="EPR79840.1"/>
    </source>
</evidence>
<dbReference type="HOGENOM" id="CLU_1378938_0_0_1"/>
<dbReference type="Proteomes" id="UP000014978">
    <property type="component" value="Unassembled WGS sequence"/>
</dbReference>
<evidence type="ECO:0000313" key="2">
    <source>
        <dbReference type="Proteomes" id="UP000014978"/>
    </source>
</evidence>
<protein>
    <submittedName>
        <fullName evidence="1">Uncharacterized protein</fullName>
    </submittedName>
</protein>